<dbReference type="InterPro" id="IPR046338">
    <property type="entry name" value="GAIN_dom_sf"/>
</dbReference>
<dbReference type="AlphaFoldDB" id="A0A6A5BUR6"/>
<evidence type="ECO:0008006" key="3">
    <source>
        <dbReference type="Google" id="ProtNLM"/>
    </source>
</evidence>
<reference evidence="1 2" key="1">
    <citation type="journal article" date="2019" name="Sci. Rep.">
        <title>Nanopore sequencing improves the draft genome of the human pathogenic amoeba Naegleria fowleri.</title>
        <authorList>
            <person name="Liechti N."/>
            <person name="Schurch N."/>
            <person name="Bruggmann R."/>
            <person name="Wittwer M."/>
        </authorList>
    </citation>
    <scope>NUCLEOTIDE SEQUENCE [LARGE SCALE GENOMIC DNA]</scope>
    <source>
        <strain evidence="1 2">ATCC 30894</strain>
    </source>
</reference>
<gene>
    <name evidence="1" type="ORF">FDP41_003000</name>
</gene>
<dbReference type="RefSeq" id="XP_044562391.1">
    <property type="nucleotide sequence ID" value="XM_044706257.1"/>
</dbReference>
<proteinExistence type="predicted"/>
<dbReference type="VEuPathDB" id="AmoebaDB:FDP41_003000"/>
<dbReference type="VEuPathDB" id="AmoebaDB:NfTy_058240"/>
<dbReference type="GeneID" id="68110218"/>
<dbReference type="OrthoDB" id="5961629at2759"/>
<dbReference type="EMBL" id="VFQX01000033">
    <property type="protein sequence ID" value="KAF0977678.1"/>
    <property type="molecule type" value="Genomic_DNA"/>
</dbReference>
<comment type="caution">
    <text evidence="1">The sequence shown here is derived from an EMBL/GenBank/DDBJ whole genome shotgun (WGS) entry which is preliminary data.</text>
</comment>
<dbReference type="VEuPathDB" id="AmoebaDB:NF0119690"/>
<sequence length="327" mass="36576">MDFTDSIVPFHFVQTNLFNSSSSSFSCPQDGSNPQQQTQTKSEIIPTLQDLGAKWINFTKDENVKAQFPSTFSQYLIEKGLNASEKVTLLSSIYQPIATKESRSEIEAPLVSSVLTISLYDKSGSKIAISELKDPIELTFSNIVIESTSYQDINYSCMYFDENKKEWSLDGLMSEVSNLEITTKTVKFNMNCKTYHLTSFGVIDQNFKRATNPTQSSNGSIDNSATILAIVLSTVGSILAFDCCGGHCIVCAYYEEEASRKTLGILCWLSGLSILYVHGRGLRHIVLIEKYSHLNVNVSKMMLDMFLLNFYEKYSKTTFSISMTSIS</sequence>
<name>A0A6A5BUR6_NAEFO</name>
<dbReference type="Proteomes" id="UP000444721">
    <property type="component" value="Unassembled WGS sequence"/>
</dbReference>
<evidence type="ECO:0000313" key="1">
    <source>
        <dbReference type="EMBL" id="KAF0977678.1"/>
    </source>
</evidence>
<evidence type="ECO:0000313" key="2">
    <source>
        <dbReference type="Proteomes" id="UP000444721"/>
    </source>
</evidence>
<keyword evidence="2" id="KW-1185">Reference proteome</keyword>
<protein>
    <recommendedName>
        <fullName evidence="3">GPS domain-containing protein</fullName>
    </recommendedName>
</protein>
<dbReference type="Gene3D" id="2.60.220.50">
    <property type="match status" value="1"/>
</dbReference>
<accession>A0A6A5BUR6</accession>
<organism evidence="1 2">
    <name type="scientific">Naegleria fowleri</name>
    <name type="common">Brain eating amoeba</name>
    <dbReference type="NCBI Taxonomy" id="5763"/>
    <lineage>
        <taxon>Eukaryota</taxon>
        <taxon>Discoba</taxon>
        <taxon>Heterolobosea</taxon>
        <taxon>Tetramitia</taxon>
        <taxon>Eutetramitia</taxon>
        <taxon>Vahlkampfiidae</taxon>
        <taxon>Naegleria</taxon>
    </lineage>
</organism>